<keyword evidence="1" id="KW-0040">ANK repeat</keyword>
<name>A0A2J7ZL23_9CHLO</name>
<sequence>MSLRMGRPQPDAWQLRLVVSRVVKAVKGAVEGAQPDILAGSLPLKDGHTLLHIACESDDAGAVEALLAAGVDKDARRTKDGFTALMIASQNDYTAVAEALLAAGANTELKEEANGATALHIASGMGHRAVVEALLRAGADKEARTAAGATALVIASANGHMEAVGALLEEKANVEAMDNNGATALHMASAEGHRAVVEVLVREGANKEARTAALTSLLEGHSTPRVISLRTGEAAARQDNLLLVDASAVQYFLVKKLALGPSDWQTSAWHKQLYLSACRYYGGLKRAGLRLVLVLDGAPAPGLEATYTDRRRRAIAGGRGFMPPTAEMVLQQAYRDLELEVERSTQSADQLLLAWARGKGSGAGSLFAVLTNDSDFYVYGVPCIVHVEDVVVDARGVTLHAWSPPDCWRRWAAAAAGGGGSMPSLLTRAQVAAVLGNDASKDLRRRLDARRAVAAAGGGRGRSAPRGTGLLTSPAAVARAVLMLGGGGALDLAFFRAPPLSLKGFTQPDLELFNGVVRSYIGEDAAARDGSALQRLTLRRAAAADSDEENGDTAPAVQLPWVHPAVLARLSGSEAVPSMLVTLASRGLGGLLAPEPFWSAQQALRRQAAGALLSADAPGPSYEYDPTANRLHQLTSSAPAAAAGAARAQWFNPATHLPGVPVVAMAGDAAAADGGAVSRQPTVAGTVEAIRAAHPGLPPALAAYYALLLHAADPAEGAWDAGQVREVLLPGLPADAAARAAAAAPAAAAAAAEEEEEEAAAAGMVRAGVPRGKVLDVGSALGEEDWNDIDAKDAGLTALDIASANGHKEVVQVLRTMRPWPSPMALIVDIERIKKMPLRAFGPLPIRPGRGL</sequence>
<gene>
    <name evidence="2" type="ORF">TSOC_013163</name>
</gene>
<dbReference type="Gene3D" id="1.25.40.20">
    <property type="entry name" value="Ankyrin repeat-containing domain"/>
    <property type="match status" value="2"/>
</dbReference>
<dbReference type="PROSITE" id="PS50088">
    <property type="entry name" value="ANK_REPEAT"/>
    <property type="match status" value="5"/>
</dbReference>
<feature type="repeat" description="ANK" evidence="1">
    <location>
        <begin position="80"/>
        <end position="112"/>
    </location>
</feature>
<evidence type="ECO:0000256" key="1">
    <source>
        <dbReference type="PROSITE-ProRule" id="PRU00023"/>
    </source>
</evidence>
<proteinExistence type="predicted"/>
<dbReference type="PANTHER" id="PTHR24118:SF99">
    <property type="entry name" value="POTE ANKYRIN DOMAIN FAMILY MEMBER 3C-RELATED"/>
    <property type="match status" value="1"/>
</dbReference>
<comment type="caution">
    <text evidence="2">The sequence shown here is derived from an EMBL/GenBank/DDBJ whole genome shotgun (WGS) entry which is preliminary data.</text>
</comment>
<feature type="repeat" description="ANK" evidence="1">
    <location>
        <begin position="180"/>
        <end position="212"/>
    </location>
</feature>
<feature type="repeat" description="ANK" evidence="1">
    <location>
        <begin position="114"/>
        <end position="146"/>
    </location>
</feature>
<dbReference type="PANTHER" id="PTHR24118">
    <property type="entry name" value="POTE ANKYRIN DOMAIN"/>
    <property type="match status" value="1"/>
</dbReference>
<feature type="repeat" description="ANK" evidence="1">
    <location>
        <begin position="46"/>
        <end position="78"/>
    </location>
</feature>
<dbReference type="OrthoDB" id="546611at2759"/>
<dbReference type="PROSITE" id="PS50297">
    <property type="entry name" value="ANK_REP_REGION"/>
    <property type="match status" value="5"/>
</dbReference>
<evidence type="ECO:0000313" key="2">
    <source>
        <dbReference type="EMBL" id="PNH00969.1"/>
    </source>
</evidence>
<dbReference type="SMART" id="SM00248">
    <property type="entry name" value="ANK"/>
    <property type="match status" value="6"/>
</dbReference>
<dbReference type="SUPFAM" id="SSF88723">
    <property type="entry name" value="PIN domain-like"/>
    <property type="match status" value="1"/>
</dbReference>
<dbReference type="Proteomes" id="UP000236333">
    <property type="component" value="Unassembled WGS sequence"/>
</dbReference>
<dbReference type="InterPro" id="IPR036770">
    <property type="entry name" value="Ankyrin_rpt-contain_sf"/>
</dbReference>
<evidence type="ECO:0000313" key="3">
    <source>
        <dbReference type="Proteomes" id="UP000236333"/>
    </source>
</evidence>
<dbReference type="InterPro" id="IPR002110">
    <property type="entry name" value="Ankyrin_rpt"/>
</dbReference>
<dbReference type="InterPro" id="IPR029060">
    <property type="entry name" value="PIN-like_dom_sf"/>
</dbReference>
<dbReference type="Pfam" id="PF12796">
    <property type="entry name" value="Ank_2"/>
    <property type="match status" value="2"/>
</dbReference>
<keyword evidence="3" id="KW-1185">Reference proteome</keyword>
<organism evidence="2 3">
    <name type="scientific">Tetrabaena socialis</name>
    <dbReference type="NCBI Taxonomy" id="47790"/>
    <lineage>
        <taxon>Eukaryota</taxon>
        <taxon>Viridiplantae</taxon>
        <taxon>Chlorophyta</taxon>
        <taxon>core chlorophytes</taxon>
        <taxon>Chlorophyceae</taxon>
        <taxon>CS clade</taxon>
        <taxon>Chlamydomonadales</taxon>
        <taxon>Tetrabaenaceae</taxon>
        <taxon>Tetrabaena</taxon>
    </lineage>
</organism>
<reference evidence="2 3" key="1">
    <citation type="journal article" date="2017" name="Mol. Biol. Evol.">
        <title>The 4-celled Tetrabaena socialis nuclear genome reveals the essential components for genetic control of cell number at the origin of multicellularity in the volvocine lineage.</title>
        <authorList>
            <person name="Featherston J."/>
            <person name="Arakaki Y."/>
            <person name="Hanschen E.R."/>
            <person name="Ferris P.J."/>
            <person name="Michod R.E."/>
            <person name="Olson B.J.S.C."/>
            <person name="Nozaki H."/>
            <person name="Durand P.M."/>
        </authorList>
    </citation>
    <scope>NUCLEOTIDE SEQUENCE [LARGE SCALE GENOMIC DNA]</scope>
    <source>
        <strain evidence="2 3">NIES-571</strain>
    </source>
</reference>
<dbReference type="AlphaFoldDB" id="A0A2J7ZL23"/>
<feature type="repeat" description="ANK" evidence="1">
    <location>
        <begin position="147"/>
        <end position="179"/>
    </location>
</feature>
<accession>A0A2J7ZL23</accession>
<dbReference type="EMBL" id="PGGS01001072">
    <property type="protein sequence ID" value="PNH00969.1"/>
    <property type="molecule type" value="Genomic_DNA"/>
</dbReference>
<dbReference type="SUPFAM" id="SSF48403">
    <property type="entry name" value="Ankyrin repeat"/>
    <property type="match status" value="1"/>
</dbReference>
<protein>
    <submittedName>
        <fullName evidence="2">Ankyrin-2</fullName>
    </submittedName>
</protein>
<dbReference type="Gene3D" id="3.40.50.1010">
    <property type="entry name" value="5'-nuclease"/>
    <property type="match status" value="1"/>
</dbReference>